<proteinExistence type="predicted"/>
<feature type="region of interest" description="Disordered" evidence="1">
    <location>
        <begin position="248"/>
        <end position="294"/>
    </location>
</feature>
<protein>
    <submittedName>
        <fullName evidence="3">Uncharacterized serine-rich protein C215.13</fullName>
    </submittedName>
</protein>
<name>A0AAJ6QSU7_9ACAR</name>
<dbReference type="GeneID" id="100902167"/>
<dbReference type="AlphaFoldDB" id="A0AAJ6QSU7"/>
<dbReference type="KEGG" id="goe:100902167"/>
<evidence type="ECO:0000313" key="3">
    <source>
        <dbReference type="RefSeq" id="XP_003742935.1"/>
    </source>
</evidence>
<reference evidence="3" key="1">
    <citation type="submission" date="2025-08" db="UniProtKB">
        <authorList>
            <consortium name="RefSeq"/>
        </authorList>
    </citation>
    <scope>IDENTIFICATION</scope>
</reference>
<evidence type="ECO:0000256" key="1">
    <source>
        <dbReference type="SAM" id="MobiDB-lite"/>
    </source>
</evidence>
<keyword evidence="2" id="KW-1185">Reference proteome</keyword>
<evidence type="ECO:0000313" key="2">
    <source>
        <dbReference type="Proteomes" id="UP000694867"/>
    </source>
</evidence>
<dbReference type="RefSeq" id="XP_003742935.1">
    <property type="nucleotide sequence ID" value="XM_003742887.2"/>
</dbReference>
<gene>
    <name evidence="3" type="primary">LOC100902167</name>
</gene>
<sequence length="359" mass="39442">MALASDVVSDVGGEELLEMRVASADRDSPSELSSSLSESEEDEVVASCREFYRRRLSSKWIIRPQEEDGNLTESESSDNPESIHATKCHIESDHDSGVEVLNRASSNSSVEESGRSQCVSEEDSSNRESHKRTEDTPVLIQCHDGSSNVQSDGTACRFEQLQIRRSSLLDEMDATTSKFASKMNFLKTQIGSLVEKDNQLFRQLLNLYDSISDLRKSQIFVPSTPSDMVIPEHYSYFTMSRSSSFSSSSSSSSSSESDTTVSPASSAASTPVSTPSWTPISSPSAMSTSSSSRSSYSVKQRSTCCRRCSAYSQRKCRQLPSNSSLSRKKRSFSISNISSGSDSGFELKLHSESDHEIFV</sequence>
<feature type="region of interest" description="Disordered" evidence="1">
    <location>
        <begin position="103"/>
        <end position="136"/>
    </location>
</feature>
<feature type="compositionally biased region" description="Basic and acidic residues" evidence="1">
    <location>
        <begin position="124"/>
        <end position="135"/>
    </location>
</feature>
<feature type="region of interest" description="Disordered" evidence="1">
    <location>
        <begin position="19"/>
        <end position="44"/>
    </location>
</feature>
<dbReference type="Proteomes" id="UP000694867">
    <property type="component" value="Unplaced"/>
</dbReference>
<accession>A0AAJ6QSU7</accession>
<organism evidence="2 3">
    <name type="scientific">Galendromus occidentalis</name>
    <name type="common">western predatory mite</name>
    <dbReference type="NCBI Taxonomy" id="34638"/>
    <lineage>
        <taxon>Eukaryota</taxon>
        <taxon>Metazoa</taxon>
        <taxon>Ecdysozoa</taxon>
        <taxon>Arthropoda</taxon>
        <taxon>Chelicerata</taxon>
        <taxon>Arachnida</taxon>
        <taxon>Acari</taxon>
        <taxon>Parasitiformes</taxon>
        <taxon>Mesostigmata</taxon>
        <taxon>Gamasina</taxon>
        <taxon>Phytoseioidea</taxon>
        <taxon>Phytoseiidae</taxon>
        <taxon>Typhlodrominae</taxon>
        <taxon>Galendromus</taxon>
    </lineage>
</organism>